<dbReference type="PROSITE" id="PS50181">
    <property type="entry name" value="FBOX"/>
    <property type="match status" value="1"/>
</dbReference>
<dbReference type="Pfam" id="PF12937">
    <property type="entry name" value="F-box-like"/>
    <property type="match status" value="1"/>
</dbReference>
<feature type="region of interest" description="Disordered" evidence="1">
    <location>
        <begin position="83"/>
        <end position="103"/>
    </location>
</feature>
<dbReference type="Proteomes" id="UP001355207">
    <property type="component" value="Chromosome 2"/>
</dbReference>
<feature type="domain" description="F-box" evidence="2">
    <location>
        <begin position="7"/>
        <end position="55"/>
    </location>
</feature>
<reference evidence="3 4" key="1">
    <citation type="submission" date="2024-01" db="EMBL/GenBank/DDBJ databases">
        <title>Comparative genomics of Cryptococcus and Kwoniella reveals pathogenesis evolution and contrasting modes of karyotype evolution via chromosome fusion or intercentromeric recombination.</title>
        <authorList>
            <person name="Coelho M.A."/>
            <person name="David-Palma M."/>
            <person name="Shea T."/>
            <person name="Bowers K."/>
            <person name="McGinley-Smith S."/>
            <person name="Mohammad A.W."/>
            <person name="Gnirke A."/>
            <person name="Yurkov A.M."/>
            <person name="Nowrousian M."/>
            <person name="Sun S."/>
            <person name="Cuomo C.A."/>
            <person name="Heitman J."/>
        </authorList>
    </citation>
    <scope>NUCLEOTIDE SEQUENCE [LARGE SCALE GENOMIC DNA]</scope>
    <source>
        <strain evidence="3 4">CBS 6074</strain>
    </source>
</reference>
<evidence type="ECO:0000313" key="4">
    <source>
        <dbReference type="Proteomes" id="UP001355207"/>
    </source>
</evidence>
<accession>A0AAX4JPW2</accession>
<sequence length="473" mass="55200">MILIIIIQSLLDLPDETIHDILSFLSLDNLDNILSCSRVSKQIHGLCEPLIYRQIKFPYNFDLIDAHPFFELVPNNLGHVSDSDKLDHEEGKGEEERSGDTDLRNVTGWESKSRYLKKLILETHDLSHCERMKLKENCLLDNIRILHFNLKRGSRIIPSIHYDLKHVNNQISTSLRSSSSSLSSSTSTSTSPCRLFDCKTAQLTKINVLDKLIIQNEFSETLFIDCIFTQIIKSLNLDFGENLNFSNGCKVNKLIFKVKQTDYGKRHSSDFWGRSNKTSFTEYDANDNEILIPQRPIDELNMIEEHEDNVFYQTLKQLVWLFEFEELSSASISTNSIQIGDGHIDNQYQNIREKIKSQYQNPREITNEGFGMLSHFININIPLETKIIIVNTAYFKSGKSEKDINTWRKFANITCRGKLRTYLQLDLQENKYKTRYKNNIYLNELDYINRRMNNVEFPTIEEYLDKGNWLDEF</sequence>
<keyword evidence="4" id="KW-1185">Reference proteome</keyword>
<dbReference type="CDD" id="cd09917">
    <property type="entry name" value="F-box_SF"/>
    <property type="match status" value="1"/>
</dbReference>
<dbReference type="EMBL" id="CP144099">
    <property type="protein sequence ID" value="WWC86929.1"/>
    <property type="molecule type" value="Genomic_DNA"/>
</dbReference>
<evidence type="ECO:0000313" key="3">
    <source>
        <dbReference type="EMBL" id="WWC86929.1"/>
    </source>
</evidence>
<name>A0AAX4JPW2_9TREE</name>
<gene>
    <name evidence="3" type="ORF">L201_001809</name>
</gene>
<dbReference type="GeneID" id="91092481"/>
<evidence type="ECO:0000259" key="2">
    <source>
        <dbReference type="PROSITE" id="PS50181"/>
    </source>
</evidence>
<dbReference type="AlphaFoldDB" id="A0AAX4JPW2"/>
<proteinExistence type="predicted"/>
<protein>
    <recommendedName>
        <fullName evidence="2">F-box domain-containing protein</fullName>
    </recommendedName>
</protein>
<dbReference type="InterPro" id="IPR001810">
    <property type="entry name" value="F-box_dom"/>
</dbReference>
<dbReference type="RefSeq" id="XP_066073692.1">
    <property type="nucleotide sequence ID" value="XM_066217595.1"/>
</dbReference>
<evidence type="ECO:0000256" key="1">
    <source>
        <dbReference type="SAM" id="MobiDB-lite"/>
    </source>
</evidence>
<dbReference type="SUPFAM" id="SSF81383">
    <property type="entry name" value="F-box domain"/>
    <property type="match status" value="1"/>
</dbReference>
<organism evidence="3 4">
    <name type="scientific">Kwoniella dendrophila CBS 6074</name>
    <dbReference type="NCBI Taxonomy" id="1295534"/>
    <lineage>
        <taxon>Eukaryota</taxon>
        <taxon>Fungi</taxon>
        <taxon>Dikarya</taxon>
        <taxon>Basidiomycota</taxon>
        <taxon>Agaricomycotina</taxon>
        <taxon>Tremellomycetes</taxon>
        <taxon>Tremellales</taxon>
        <taxon>Cryptococcaceae</taxon>
        <taxon>Kwoniella</taxon>
    </lineage>
</organism>
<dbReference type="InterPro" id="IPR036047">
    <property type="entry name" value="F-box-like_dom_sf"/>
</dbReference>